<gene>
    <name evidence="2" type="ORF">SELSPUOL_01295</name>
</gene>
<evidence type="ECO:0000313" key="3">
    <source>
        <dbReference type="Proteomes" id="UP000003505"/>
    </source>
</evidence>
<dbReference type="AlphaFoldDB" id="C9LV05"/>
<dbReference type="Proteomes" id="UP000003505">
    <property type="component" value="Unassembled WGS sequence"/>
</dbReference>
<evidence type="ECO:0000256" key="1">
    <source>
        <dbReference type="SAM" id="MobiDB-lite"/>
    </source>
</evidence>
<evidence type="ECO:0000313" key="2">
    <source>
        <dbReference type="EMBL" id="EEX77315.1"/>
    </source>
</evidence>
<sequence>MIWNKLSGHMFSREAERQDLLPPPLLTTASSRSHAVHMSSRLTEA</sequence>
<comment type="caution">
    <text evidence="2">The sequence shown here is derived from an EMBL/GenBank/DDBJ whole genome shotgun (WGS) entry which is preliminary data.</text>
</comment>
<reference evidence="2 3" key="1">
    <citation type="submission" date="2009-09" db="EMBL/GenBank/DDBJ databases">
        <authorList>
            <person name="Weinstock G."/>
            <person name="Sodergren E."/>
            <person name="Clifton S."/>
            <person name="Fulton L."/>
            <person name="Fulton B."/>
            <person name="Courtney L."/>
            <person name="Fronick C."/>
            <person name="Harrison M."/>
            <person name="Strong C."/>
            <person name="Farmer C."/>
            <person name="Delahaunty K."/>
            <person name="Markovic C."/>
            <person name="Hall O."/>
            <person name="Minx P."/>
            <person name="Tomlinson C."/>
            <person name="Mitreva M."/>
            <person name="Nelson J."/>
            <person name="Hou S."/>
            <person name="Wollam A."/>
            <person name="Pepin K.H."/>
            <person name="Johnson M."/>
            <person name="Bhonagiri V."/>
            <person name="Nash W.E."/>
            <person name="Warren W."/>
            <person name="Chinwalla A."/>
            <person name="Mardis E.R."/>
            <person name="Wilson R.K."/>
        </authorList>
    </citation>
    <scope>NUCLEOTIDE SEQUENCE [LARGE SCALE GENOMIC DNA]</scope>
    <source>
        <strain evidence="3">ATCC 35185 / DSM 20758 / VPI D19B-28</strain>
    </source>
</reference>
<name>C9LV05_SELS3</name>
<proteinExistence type="predicted"/>
<organism evidence="2 3">
    <name type="scientific">Selenomonas sputigena (strain ATCC 35185 / DSM 20758 / CCUG 44933 / VPI D19B-28)</name>
    <dbReference type="NCBI Taxonomy" id="546271"/>
    <lineage>
        <taxon>Bacteria</taxon>
        <taxon>Bacillati</taxon>
        <taxon>Bacillota</taxon>
        <taxon>Negativicutes</taxon>
        <taxon>Selenomonadales</taxon>
        <taxon>Selenomonadaceae</taxon>
        <taxon>Selenomonas</taxon>
    </lineage>
</organism>
<feature type="region of interest" description="Disordered" evidence="1">
    <location>
        <begin position="13"/>
        <end position="45"/>
    </location>
</feature>
<dbReference type="EMBL" id="ACKP02000022">
    <property type="protein sequence ID" value="EEX77315.1"/>
    <property type="molecule type" value="Genomic_DNA"/>
</dbReference>
<accession>C9LV05</accession>
<protein>
    <submittedName>
        <fullName evidence="2">Uncharacterized protein</fullName>
    </submittedName>
</protein>